<evidence type="ECO:0000256" key="4">
    <source>
        <dbReference type="ARBA" id="ARBA00022723"/>
    </source>
</evidence>
<reference evidence="17" key="1">
    <citation type="submission" date="2023-08" db="EMBL/GenBank/DDBJ databases">
        <title>The draft genome of Tsukamurella strandjordii strain 050030.</title>
        <authorList>
            <person name="Zhao F."/>
            <person name="Feng Y."/>
            <person name="Zong Z."/>
        </authorList>
    </citation>
    <scope>NUCLEOTIDE SEQUENCE</scope>
    <source>
        <strain evidence="17">050030</strain>
    </source>
</reference>
<dbReference type="Gene3D" id="1.10.3260.10">
    <property type="entry name" value="DNA ligase, ATP-dependent, N-terminal domain"/>
    <property type="match status" value="1"/>
</dbReference>
<sequence>MLFTEVVAASTEVGQTRARTAKIETLARLLRGADAADVRPVVAWLSGTLLQERLGTGWRGVAKIVDQQPPAADPSLTVAEVSSAFDELAGTAGAGSVARRSELLTALFGRATAEERRLLIGLITGEVRHGALAGVMTDAVARATGVPLATVRRAAMLSGSLPETAAAALSGGEDALAGFGLEVLRGVSPMLASPAADLPAALADLGAEVSVEFKLDGARIQVHRDGDAVRVYTRTLRDITAAVPEIVAVALALPCTSVVLDGESLALTDAGRPRPFQETMSRFGSTESGTDESSVLRPFFFDCLHLDGRDLLDEPLSVRLEALDRVAGELRIPALTRPSAEEAATHLAAALAAGHEGVMVKALDSPYAAGRRGRAWQKVKQSYTLDLVVLGAEWGYGRRTGMLSNLHLGARDPDGGEPIMVGKTFKGLTDALLRWQTEEFPKHQRSETLGADSGADHTGPARSAPGAHRDEHTVYLQPEIVVEIELDGVQRSRRYPGGVALRFARVLRYRPDKTAAEADTIDAVRALLPG</sequence>
<dbReference type="GO" id="GO:0006260">
    <property type="term" value="P:DNA replication"/>
    <property type="evidence" value="ECO:0007669"/>
    <property type="project" value="UniProtKB-KW"/>
</dbReference>
<keyword evidence="3" id="KW-0235">DNA replication</keyword>
<keyword evidence="6 13" id="KW-0227">DNA damage</keyword>
<organism evidence="17 18">
    <name type="scientific">Tsukamurella strandjordii</name>
    <dbReference type="NCBI Taxonomy" id="147577"/>
    <lineage>
        <taxon>Bacteria</taxon>
        <taxon>Bacillati</taxon>
        <taxon>Actinomycetota</taxon>
        <taxon>Actinomycetes</taxon>
        <taxon>Mycobacteriales</taxon>
        <taxon>Tsukamurellaceae</taxon>
        <taxon>Tsukamurella</taxon>
    </lineage>
</organism>
<dbReference type="PROSITE" id="PS00697">
    <property type="entry name" value="DNA_LIGASE_A1"/>
    <property type="match status" value="1"/>
</dbReference>
<evidence type="ECO:0000256" key="2">
    <source>
        <dbReference type="ARBA" id="ARBA00022618"/>
    </source>
</evidence>
<comment type="catalytic activity">
    <reaction evidence="12 13">
        <text>ATP + (deoxyribonucleotide)n-3'-hydroxyl + 5'-phospho-(deoxyribonucleotide)m = (deoxyribonucleotide)n+m + AMP + diphosphate.</text>
        <dbReference type="EC" id="6.5.1.1"/>
    </reaction>
</comment>
<dbReference type="Proteomes" id="UP001178281">
    <property type="component" value="Unassembled WGS sequence"/>
</dbReference>
<dbReference type="PROSITE" id="PS50160">
    <property type="entry name" value="DNA_LIGASE_A3"/>
    <property type="match status" value="1"/>
</dbReference>
<evidence type="ECO:0000313" key="17">
    <source>
        <dbReference type="EMBL" id="MDP0398456.1"/>
    </source>
</evidence>
<dbReference type="InterPro" id="IPR012310">
    <property type="entry name" value="DNA_ligase_ATP-dep_cent"/>
</dbReference>
<dbReference type="GO" id="GO:0006310">
    <property type="term" value="P:DNA recombination"/>
    <property type="evidence" value="ECO:0007669"/>
    <property type="project" value="UniProtKB-KW"/>
</dbReference>
<keyword evidence="9 13" id="KW-0233">DNA recombination</keyword>
<accession>A0AA90NHK0</accession>
<dbReference type="PANTHER" id="PTHR45674:SF13">
    <property type="entry name" value="DNA LIGASE-RELATED"/>
    <property type="match status" value="1"/>
</dbReference>
<dbReference type="EC" id="6.5.1.1" evidence="13"/>
<dbReference type="GO" id="GO:0006281">
    <property type="term" value="P:DNA repair"/>
    <property type="evidence" value="ECO:0007669"/>
    <property type="project" value="UniProtKB-KW"/>
</dbReference>
<keyword evidence="4" id="KW-0479">Metal-binding</keyword>
<comment type="caution">
    <text evidence="17">The sequence shown here is derived from an EMBL/GenBank/DDBJ whole genome shotgun (WGS) entry which is preliminary data.</text>
</comment>
<dbReference type="Pfam" id="PF01068">
    <property type="entry name" value="DNA_ligase_A_M"/>
    <property type="match status" value="1"/>
</dbReference>
<evidence type="ECO:0000256" key="1">
    <source>
        <dbReference type="ARBA" id="ARBA00022598"/>
    </source>
</evidence>
<evidence type="ECO:0000256" key="10">
    <source>
        <dbReference type="ARBA" id="ARBA00023204"/>
    </source>
</evidence>
<dbReference type="NCBIfam" id="TIGR00574">
    <property type="entry name" value="dnl1"/>
    <property type="match status" value="1"/>
</dbReference>
<evidence type="ECO:0000256" key="13">
    <source>
        <dbReference type="RuleBase" id="RU000617"/>
    </source>
</evidence>
<dbReference type="EMBL" id="JAUTIX010000003">
    <property type="protein sequence ID" value="MDP0398456.1"/>
    <property type="molecule type" value="Genomic_DNA"/>
</dbReference>
<dbReference type="GO" id="GO:0003910">
    <property type="term" value="F:DNA ligase (ATP) activity"/>
    <property type="evidence" value="ECO:0007669"/>
    <property type="project" value="UniProtKB-EC"/>
</dbReference>
<keyword evidence="10 13" id="KW-0234">DNA repair</keyword>
<dbReference type="Gene3D" id="3.30.470.30">
    <property type="entry name" value="DNA ligase/mRNA capping enzyme"/>
    <property type="match status" value="1"/>
</dbReference>
<dbReference type="Gene3D" id="2.40.50.140">
    <property type="entry name" value="Nucleic acid-binding proteins"/>
    <property type="match status" value="1"/>
</dbReference>
<dbReference type="NCBIfam" id="NF002868">
    <property type="entry name" value="PRK03180.1"/>
    <property type="match status" value="1"/>
</dbReference>
<dbReference type="GO" id="GO:0046872">
    <property type="term" value="F:metal ion binding"/>
    <property type="evidence" value="ECO:0007669"/>
    <property type="project" value="UniProtKB-KW"/>
</dbReference>
<evidence type="ECO:0000256" key="5">
    <source>
        <dbReference type="ARBA" id="ARBA00022741"/>
    </source>
</evidence>
<dbReference type="InterPro" id="IPR012340">
    <property type="entry name" value="NA-bd_OB-fold"/>
</dbReference>
<name>A0AA90NHK0_9ACTN</name>
<dbReference type="PANTHER" id="PTHR45674">
    <property type="entry name" value="DNA LIGASE 1/3 FAMILY MEMBER"/>
    <property type="match status" value="1"/>
</dbReference>
<keyword evidence="7 13" id="KW-0067">ATP-binding</keyword>
<dbReference type="GO" id="GO:0003677">
    <property type="term" value="F:DNA binding"/>
    <property type="evidence" value="ECO:0007669"/>
    <property type="project" value="InterPro"/>
</dbReference>
<protein>
    <recommendedName>
        <fullName evidence="13">DNA ligase</fullName>
        <ecNumber evidence="13">6.5.1.1</ecNumber>
    </recommendedName>
</protein>
<dbReference type="InterPro" id="IPR012308">
    <property type="entry name" value="DNA_ligase_ATP-dep_N"/>
</dbReference>
<keyword evidence="11" id="KW-0131">Cell cycle</keyword>
<dbReference type="SUPFAM" id="SSF50249">
    <property type="entry name" value="Nucleic acid-binding proteins"/>
    <property type="match status" value="1"/>
</dbReference>
<gene>
    <name evidence="17" type="ORF">Q7X28_11000</name>
</gene>
<evidence type="ECO:0000256" key="9">
    <source>
        <dbReference type="ARBA" id="ARBA00023172"/>
    </source>
</evidence>
<dbReference type="Pfam" id="PF04675">
    <property type="entry name" value="DNA_ligase_A_N"/>
    <property type="match status" value="1"/>
</dbReference>
<evidence type="ECO:0000256" key="3">
    <source>
        <dbReference type="ARBA" id="ARBA00022705"/>
    </source>
</evidence>
<evidence type="ECO:0000256" key="12">
    <source>
        <dbReference type="ARBA" id="ARBA00034003"/>
    </source>
</evidence>
<feature type="domain" description="ATP-dependent DNA ligase family profile" evidence="16">
    <location>
        <begin position="299"/>
        <end position="412"/>
    </location>
</feature>
<dbReference type="InterPro" id="IPR036599">
    <property type="entry name" value="DNA_ligase_N_sf"/>
</dbReference>
<evidence type="ECO:0000256" key="6">
    <source>
        <dbReference type="ARBA" id="ARBA00022763"/>
    </source>
</evidence>
<evidence type="ECO:0000313" key="18">
    <source>
        <dbReference type="Proteomes" id="UP001178281"/>
    </source>
</evidence>
<evidence type="ECO:0000256" key="11">
    <source>
        <dbReference type="ARBA" id="ARBA00023306"/>
    </source>
</evidence>
<dbReference type="SUPFAM" id="SSF56091">
    <property type="entry name" value="DNA ligase/mRNA capping enzyme, catalytic domain"/>
    <property type="match status" value="1"/>
</dbReference>
<evidence type="ECO:0000256" key="7">
    <source>
        <dbReference type="ARBA" id="ARBA00022840"/>
    </source>
</evidence>
<keyword evidence="2" id="KW-0132">Cell division</keyword>
<feature type="region of interest" description="Disordered" evidence="15">
    <location>
        <begin position="442"/>
        <end position="470"/>
    </location>
</feature>
<evidence type="ECO:0000256" key="15">
    <source>
        <dbReference type="SAM" id="MobiDB-lite"/>
    </source>
</evidence>
<keyword evidence="1 13" id="KW-0436">Ligase</keyword>
<keyword evidence="5 13" id="KW-0547">Nucleotide-binding</keyword>
<dbReference type="InterPro" id="IPR012309">
    <property type="entry name" value="DNA_ligase_ATP-dep_C"/>
</dbReference>
<dbReference type="AlphaFoldDB" id="A0AA90NHK0"/>
<dbReference type="RefSeq" id="WP_305111322.1">
    <property type="nucleotide sequence ID" value="NZ_JAUTIX010000003.1"/>
</dbReference>
<dbReference type="SUPFAM" id="SSF117018">
    <property type="entry name" value="ATP-dependent DNA ligase DNA-binding domain"/>
    <property type="match status" value="1"/>
</dbReference>
<evidence type="ECO:0000256" key="8">
    <source>
        <dbReference type="ARBA" id="ARBA00022842"/>
    </source>
</evidence>
<dbReference type="InterPro" id="IPR016059">
    <property type="entry name" value="DNA_ligase_ATP-dep_CS"/>
</dbReference>
<dbReference type="InterPro" id="IPR000977">
    <property type="entry name" value="DNA_ligase_ATP-dep"/>
</dbReference>
<dbReference type="Pfam" id="PF04679">
    <property type="entry name" value="DNA_ligase_A_C"/>
    <property type="match status" value="1"/>
</dbReference>
<comment type="similarity">
    <text evidence="14">Belongs to the ATP-dependent DNA ligase family.</text>
</comment>
<evidence type="ECO:0000259" key="16">
    <source>
        <dbReference type="PROSITE" id="PS50160"/>
    </source>
</evidence>
<keyword evidence="18" id="KW-1185">Reference proteome</keyword>
<evidence type="ECO:0000256" key="14">
    <source>
        <dbReference type="RuleBase" id="RU004196"/>
    </source>
</evidence>
<dbReference type="GO" id="GO:0005524">
    <property type="term" value="F:ATP binding"/>
    <property type="evidence" value="ECO:0007669"/>
    <property type="project" value="UniProtKB-KW"/>
</dbReference>
<proteinExistence type="inferred from homology"/>
<keyword evidence="8" id="KW-0460">Magnesium</keyword>
<dbReference type="InterPro" id="IPR050191">
    <property type="entry name" value="ATP-dep_DNA_ligase"/>
</dbReference>
<dbReference type="GO" id="GO:0051301">
    <property type="term" value="P:cell division"/>
    <property type="evidence" value="ECO:0007669"/>
    <property type="project" value="UniProtKB-KW"/>
</dbReference>
<dbReference type="GO" id="GO:0071897">
    <property type="term" value="P:DNA biosynthetic process"/>
    <property type="evidence" value="ECO:0007669"/>
    <property type="project" value="InterPro"/>
</dbReference>